<protein>
    <submittedName>
        <fullName evidence="5">Glycosyltransferase family 1 protein</fullName>
    </submittedName>
</protein>
<dbReference type="InterPro" id="IPR001296">
    <property type="entry name" value="Glyco_trans_1"/>
</dbReference>
<gene>
    <name evidence="5" type="ORF">HGA05_22740</name>
</gene>
<dbReference type="PANTHER" id="PTHR45947">
    <property type="entry name" value="SULFOQUINOVOSYL TRANSFERASE SQD2"/>
    <property type="match status" value="1"/>
</dbReference>
<dbReference type="AlphaFoldDB" id="A0A846WS30"/>
<dbReference type="Proteomes" id="UP000563898">
    <property type="component" value="Unassembled WGS sequence"/>
</dbReference>
<feature type="domain" description="Glycosyl transferase family 1" evidence="3">
    <location>
        <begin position="196"/>
        <end position="346"/>
    </location>
</feature>
<accession>A0A846WS30</accession>
<keyword evidence="1" id="KW-0328">Glycosyltransferase</keyword>
<evidence type="ECO:0000313" key="5">
    <source>
        <dbReference type="EMBL" id="NKY04389.1"/>
    </source>
</evidence>
<comment type="caution">
    <text evidence="5">The sequence shown here is derived from an EMBL/GenBank/DDBJ whole genome shotgun (WGS) entry which is preliminary data.</text>
</comment>
<organism evidence="5 6">
    <name type="scientific">Gordonia polyisoprenivorans</name>
    <dbReference type="NCBI Taxonomy" id="84595"/>
    <lineage>
        <taxon>Bacteria</taxon>
        <taxon>Bacillati</taxon>
        <taxon>Actinomycetota</taxon>
        <taxon>Actinomycetes</taxon>
        <taxon>Mycobacteriales</taxon>
        <taxon>Gordoniaceae</taxon>
        <taxon>Gordonia</taxon>
    </lineage>
</organism>
<dbReference type="Gene3D" id="3.40.50.2000">
    <property type="entry name" value="Glycogen Phosphorylase B"/>
    <property type="match status" value="2"/>
</dbReference>
<keyword evidence="2 5" id="KW-0808">Transferase</keyword>
<dbReference type="GO" id="GO:0016757">
    <property type="term" value="F:glycosyltransferase activity"/>
    <property type="evidence" value="ECO:0007669"/>
    <property type="project" value="UniProtKB-KW"/>
</dbReference>
<dbReference type="PANTHER" id="PTHR45947:SF13">
    <property type="entry name" value="TRANSFERASE"/>
    <property type="match status" value="1"/>
</dbReference>
<evidence type="ECO:0000259" key="3">
    <source>
        <dbReference type="Pfam" id="PF00534"/>
    </source>
</evidence>
<dbReference type="OMA" id="HIADITM"/>
<reference evidence="5 6" key="1">
    <citation type="submission" date="2020-04" db="EMBL/GenBank/DDBJ databases">
        <title>MicrobeNet Type strains.</title>
        <authorList>
            <person name="Nicholson A.C."/>
        </authorList>
    </citation>
    <scope>NUCLEOTIDE SEQUENCE [LARGE SCALE GENOMIC DNA]</scope>
    <source>
        <strain evidence="5 6">ATCC BAA-14</strain>
    </source>
</reference>
<dbReference type="InterPro" id="IPR028098">
    <property type="entry name" value="Glyco_trans_4-like_N"/>
</dbReference>
<dbReference type="GO" id="GO:1903509">
    <property type="term" value="P:liposaccharide metabolic process"/>
    <property type="evidence" value="ECO:0007669"/>
    <property type="project" value="UniProtKB-ARBA"/>
</dbReference>
<proteinExistence type="predicted"/>
<evidence type="ECO:0000259" key="4">
    <source>
        <dbReference type="Pfam" id="PF13579"/>
    </source>
</evidence>
<dbReference type="GO" id="GO:1901137">
    <property type="term" value="P:carbohydrate derivative biosynthetic process"/>
    <property type="evidence" value="ECO:0007669"/>
    <property type="project" value="UniProtKB-ARBA"/>
</dbReference>
<dbReference type="Pfam" id="PF00534">
    <property type="entry name" value="Glycos_transf_1"/>
    <property type="match status" value="1"/>
</dbReference>
<dbReference type="RefSeq" id="WP_006370035.1">
    <property type="nucleotide sequence ID" value="NZ_CP085887.1"/>
</dbReference>
<dbReference type="InterPro" id="IPR050194">
    <property type="entry name" value="Glycosyltransferase_grp1"/>
</dbReference>
<dbReference type="SUPFAM" id="SSF53756">
    <property type="entry name" value="UDP-Glycosyltransferase/glycogen phosphorylase"/>
    <property type="match status" value="1"/>
</dbReference>
<dbReference type="Pfam" id="PF13579">
    <property type="entry name" value="Glyco_trans_4_4"/>
    <property type="match status" value="1"/>
</dbReference>
<sequence length="383" mass="41010">MRIVQLANFYGERSGGLRTAVDRWGAGYVGAGHQVVLIVPGARYAEEVLPSGVAKVSVPAPRVPFAGGYRLAPPRRVADILATLRPDAIEVSDRLTLRGFGNWARRRGIHSTMVSHERLDRLLGLMLPAVAARALADRANRATADTYDAVVCTTAFAATEFEKIGAHNLVRVPLGVDLDLFDPRRLDPELHQRWTEPNAALLVHCGRLSVEKRADRSIAAVARLDRAGIPAHLVVAGDGPMRTALQHSARGRGLPVTFLGHVPDRGQVAALLASTDVSLAPGPHETFCLAALESLASGTPVVASRSSAVNELVDDTCGAVAENTGAAFASAIERVLTVPRAQRERAARQRAAAFAWPESVRRMLAVHLGAPDPVLRTRPYRPA</sequence>
<evidence type="ECO:0000313" key="6">
    <source>
        <dbReference type="Proteomes" id="UP000563898"/>
    </source>
</evidence>
<evidence type="ECO:0000256" key="2">
    <source>
        <dbReference type="ARBA" id="ARBA00022679"/>
    </source>
</evidence>
<evidence type="ECO:0000256" key="1">
    <source>
        <dbReference type="ARBA" id="ARBA00022676"/>
    </source>
</evidence>
<dbReference type="GeneID" id="90161641"/>
<dbReference type="EMBL" id="JAAXPC010000017">
    <property type="protein sequence ID" value="NKY04389.1"/>
    <property type="molecule type" value="Genomic_DNA"/>
</dbReference>
<feature type="domain" description="Glycosyltransferase subfamily 4-like N-terminal" evidence="4">
    <location>
        <begin position="15"/>
        <end position="175"/>
    </location>
</feature>
<name>A0A846WS30_9ACTN</name>